<dbReference type="Proteomes" id="UP000242432">
    <property type="component" value="Unassembled WGS sequence"/>
</dbReference>
<dbReference type="EMBL" id="FUXX01000003">
    <property type="protein sequence ID" value="SKA57966.1"/>
    <property type="molecule type" value="Genomic_DNA"/>
</dbReference>
<gene>
    <name evidence="1" type="ORF">SAMN02745213_00305</name>
</gene>
<accession>A0A1T4UZ91</accession>
<keyword evidence="2" id="KW-1185">Reference proteome</keyword>
<dbReference type="AlphaFoldDB" id="A0A1T4UZ91"/>
<evidence type="ECO:0000313" key="2">
    <source>
        <dbReference type="Proteomes" id="UP000242432"/>
    </source>
</evidence>
<protein>
    <submittedName>
        <fullName evidence="1">Uncharacterized protein</fullName>
    </submittedName>
</protein>
<reference evidence="2" key="1">
    <citation type="submission" date="2017-02" db="EMBL/GenBank/DDBJ databases">
        <authorList>
            <person name="Varghese N."/>
            <person name="Submissions S."/>
        </authorList>
    </citation>
    <scope>NUCLEOTIDE SEQUENCE [LARGE SCALE GENOMIC DNA]</scope>
    <source>
        <strain evidence="2">DSM 3072</strain>
    </source>
</reference>
<organism evidence="1 2">
    <name type="scientific">Succinivibrio dextrinosolvens DSM 3072</name>
    <dbReference type="NCBI Taxonomy" id="1123324"/>
    <lineage>
        <taxon>Bacteria</taxon>
        <taxon>Pseudomonadati</taxon>
        <taxon>Pseudomonadota</taxon>
        <taxon>Gammaproteobacteria</taxon>
        <taxon>Aeromonadales</taxon>
        <taxon>Succinivibrionaceae</taxon>
        <taxon>Succinivibrio</taxon>
    </lineage>
</organism>
<evidence type="ECO:0000313" key="1">
    <source>
        <dbReference type="EMBL" id="SKA57966.1"/>
    </source>
</evidence>
<sequence length="89" mass="10181">MTVLENDIAIYSRKEIERLSANANDLLKTPLAQLVEICKKAENQTLNIALKTLNFMASQEEKQRIEIIQNQIAENEKASGVMASKYNRW</sequence>
<name>A0A1T4UZ91_9GAMM</name>
<proteinExistence type="predicted"/>
<dbReference type="RefSeq" id="WP_078927924.1">
    <property type="nucleotide sequence ID" value="NZ_FUXX01000003.1"/>
</dbReference>